<evidence type="ECO:0008006" key="4">
    <source>
        <dbReference type="Google" id="ProtNLM"/>
    </source>
</evidence>
<feature type="transmembrane region" description="Helical" evidence="1">
    <location>
        <begin position="170"/>
        <end position="188"/>
    </location>
</feature>
<comment type="caution">
    <text evidence="2">The sequence shown here is derived from an EMBL/GenBank/DDBJ whole genome shotgun (WGS) entry which is preliminary data.</text>
</comment>
<dbReference type="EMBL" id="JFHK01000019">
    <property type="protein sequence ID" value="OAA29344.1"/>
    <property type="molecule type" value="Genomic_DNA"/>
</dbReference>
<keyword evidence="1" id="KW-1133">Transmembrane helix</keyword>
<evidence type="ECO:0000313" key="2">
    <source>
        <dbReference type="EMBL" id="OAA29344.1"/>
    </source>
</evidence>
<feature type="transmembrane region" description="Helical" evidence="1">
    <location>
        <begin position="83"/>
        <end position="103"/>
    </location>
</feature>
<proteinExistence type="predicted"/>
<evidence type="ECO:0000256" key="1">
    <source>
        <dbReference type="SAM" id="Phobius"/>
    </source>
</evidence>
<feature type="transmembrane region" description="Helical" evidence="1">
    <location>
        <begin position="258"/>
        <end position="278"/>
    </location>
</feature>
<evidence type="ECO:0000313" key="3">
    <source>
        <dbReference type="Proteomes" id="UP000077339"/>
    </source>
</evidence>
<sequence length="303" mass="33164">MLYLVLATLCSVSIILFLRFSEGINLNRYAVTSANYLTASAITLFLVIKSGVFLSPEGLKSFFSESGNVFMNSRIFSELASTWWALFLGVVAGSFFFLAFIYYQKSLKENGVAVTGVIGKLSVVVLPPLLAMVLWLEIPDVVRVVGMVFAVISIILSGRSTERIRWKPGITVTLFFIFSGGAEFFNKLFQKYAVLSVRPLFLFSVFFSAFLISIPFIMKRGKPKGIEIGIGFAVGVPNLFSSFFLISALNSIPASVAFPLYGIGSLVLISIGGMLFFNEFLDKKGWLMMVSAVVSITLLSGGI</sequence>
<dbReference type="InterPro" id="IPR037185">
    <property type="entry name" value="EmrE-like"/>
</dbReference>
<feature type="transmembrane region" description="Helical" evidence="1">
    <location>
        <begin position="230"/>
        <end position="252"/>
    </location>
</feature>
<dbReference type="Gene3D" id="1.10.3730.20">
    <property type="match status" value="1"/>
</dbReference>
<feature type="transmembrane region" description="Helical" evidence="1">
    <location>
        <begin position="141"/>
        <end position="158"/>
    </location>
</feature>
<dbReference type="PATRIC" id="fig|1453497.3.peg.430"/>
<name>A0A176JZ90_9BACT</name>
<gene>
    <name evidence="2" type="ORF">AT15_02160</name>
</gene>
<feature type="transmembrane region" description="Helical" evidence="1">
    <location>
        <begin position="112"/>
        <end position="135"/>
    </location>
</feature>
<dbReference type="OrthoDB" id="47588at2"/>
<accession>A0A176JZ90</accession>
<dbReference type="AlphaFoldDB" id="A0A176JZ90"/>
<feature type="transmembrane region" description="Helical" evidence="1">
    <location>
        <begin position="285"/>
        <end position="302"/>
    </location>
</feature>
<reference evidence="2 3" key="1">
    <citation type="submission" date="2014-02" db="EMBL/GenBank/DDBJ databases">
        <title>Kosmotoga genome sequencing.</title>
        <authorList>
            <person name="Pollo S.M."/>
            <person name="Charchuk R."/>
            <person name="Nesbo C.L."/>
        </authorList>
    </citation>
    <scope>NUCLEOTIDE SEQUENCE [LARGE SCALE GENOMIC DNA]</scope>
    <source>
        <strain evidence="2 3">S304</strain>
    </source>
</reference>
<keyword evidence="1" id="KW-0812">Transmembrane</keyword>
<dbReference type="Proteomes" id="UP000077339">
    <property type="component" value="Unassembled WGS sequence"/>
</dbReference>
<dbReference type="STRING" id="1453497.AT15_02160"/>
<keyword evidence="3" id="KW-1185">Reference proteome</keyword>
<dbReference type="SUPFAM" id="SSF103481">
    <property type="entry name" value="Multidrug resistance efflux transporter EmrE"/>
    <property type="match status" value="2"/>
</dbReference>
<organism evidence="2 3">
    <name type="scientific">Kosmotoga arenicorallina S304</name>
    <dbReference type="NCBI Taxonomy" id="1453497"/>
    <lineage>
        <taxon>Bacteria</taxon>
        <taxon>Thermotogati</taxon>
        <taxon>Thermotogota</taxon>
        <taxon>Thermotogae</taxon>
        <taxon>Kosmotogales</taxon>
        <taxon>Kosmotogaceae</taxon>
        <taxon>Kosmotoga</taxon>
    </lineage>
</organism>
<keyword evidence="1" id="KW-0472">Membrane</keyword>
<dbReference type="RefSeq" id="WP_068348220.1">
    <property type="nucleotide sequence ID" value="NZ_JFHK01000019.1"/>
</dbReference>
<protein>
    <recommendedName>
        <fullName evidence="4">EamA domain-containing protein</fullName>
    </recommendedName>
</protein>
<feature type="transmembrane region" description="Helical" evidence="1">
    <location>
        <begin position="200"/>
        <end position="218"/>
    </location>
</feature>